<dbReference type="Pfam" id="PF00208">
    <property type="entry name" value="ELFV_dehydrog"/>
    <property type="match status" value="1"/>
</dbReference>
<dbReference type="SUPFAM" id="SSF51735">
    <property type="entry name" value="NAD(P)-binding Rossmann-fold domains"/>
    <property type="match status" value="1"/>
</dbReference>
<evidence type="ECO:0000313" key="4">
    <source>
        <dbReference type="Proteomes" id="UP001372338"/>
    </source>
</evidence>
<dbReference type="EMBL" id="JAYWIO010000003">
    <property type="protein sequence ID" value="KAK7277090.1"/>
    <property type="molecule type" value="Genomic_DNA"/>
</dbReference>
<feature type="domain" description="Glutamate/phenylalanine/leucine/valine/L-tryptophan dehydrogenase C-terminal" evidence="2">
    <location>
        <begin position="51"/>
        <end position="108"/>
    </location>
</feature>
<gene>
    <name evidence="3" type="ORF">RIF29_18240</name>
</gene>
<dbReference type="InterPro" id="IPR036291">
    <property type="entry name" value="NAD(P)-bd_dom_sf"/>
</dbReference>
<dbReference type="GO" id="GO:0005739">
    <property type="term" value="C:mitochondrion"/>
    <property type="evidence" value="ECO:0007669"/>
    <property type="project" value="TreeGrafter"/>
</dbReference>
<name>A0AAN9IH72_CROPI</name>
<dbReference type="Gene3D" id="3.40.50.720">
    <property type="entry name" value="NAD(P)-binding Rossmann-like Domain"/>
    <property type="match status" value="1"/>
</dbReference>
<evidence type="ECO:0000256" key="1">
    <source>
        <dbReference type="ARBA" id="ARBA00023002"/>
    </source>
</evidence>
<evidence type="ECO:0000259" key="2">
    <source>
        <dbReference type="Pfam" id="PF00208"/>
    </source>
</evidence>
<sequence length="119" mass="12460">MNPDGLESSYIVALIVPYSSSSHRSSSSAFSVLFLVLFVQMTAVAGNIPGAEGFGNVGIWAARSIYERGGKVVAVSDITGAIKNPNGIDIPALLKHKANEGTLKDFPGGDAMDPMNCLF</sequence>
<evidence type="ECO:0000313" key="3">
    <source>
        <dbReference type="EMBL" id="KAK7277090.1"/>
    </source>
</evidence>
<dbReference type="PANTHER" id="PTHR11606:SF31">
    <property type="entry name" value="GLUTAMATE DEHYDROGENASE"/>
    <property type="match status" value="1"/>
</dbReference>
<comment type="caution">
    <text evidence="3">The sequence shown here is derived from an EMBL/GenBank/DDBJ whole genome shotgun (WGS) entry which is preliminary data.</text>
</comment>
<reference evidence="3 4" key="1">
    <citation type="submission" date="2024-01" db="EMBL/GenBank/DDBJ databases">
        <title>The genomes of 5 underutilized Papilionoideae crops provide insights into root nodulation and disease resistanc.</title>
        <authorList>
            <person name="Yuan L."/>
        </authorList>
    </citation>
    <scope>NUCLEOTIDE SEQUENCE [LARGE SCALE GENOMIC DNA]</scope>
    <source>
        <strain evidence="3">ZHUSHIDOU_FW_LH</strain>
        <tissue evidence="3">Leaf</tissue>
    </source>
</reference>
<dbReference type="PANTHER" id="PTHR11606">
    <property type="entry name" value="GLUTAMATE DEHYDROGENASE"/>
    <property type="match status" value="1"/>
</dbReference>
<keyword evidence="4" id="KW-1185">Reference proteome</keyword>
<accession>A0AAN9IH72</accession>
<dbReference type="Proteomes" id="UP001372338">
    <property type="component" value="Unassembled WGS sequence"/>
</dbReference>
<protein>
    <recommendedName>
        <fullName evidence="2">Glutamate/phenylalanine/leucine/valine/L-tryptophan dehydrogenase C-terminal domain-containing protein</fullName>
    </recommendedName>
</protein>
<dbReference type="GO" id="GO:0004352">
    <property type="term" value="F:glutamate dehydrogenase (NAD+) activity"/>
    <property type="evidence" value="ECO:0007669"/>
    <property type="project" value="TreeGrafter"/>
</dbReference>
<dbReference type="GO" id="GO:0006538">
    <property type="term" value="P:L-glutamate catabolic process"/>
    <property type="evidence" value="ECO:0007669"/>
    <property type="project" value="TreeGrafter"/>
</dbReference>
<organism evidence="3 4">
    <name type="scientific">Crotalaria pallida</name>
    <name type="common">Smooth rattlebox</name>
    <name type="synonym">Crotalaria striata</name>
    <dbReference type="NCBI Taxonomy" id="3830"/>
    <lineage>
        <taxon>Eukaryota</taxon>
        <taxon>Viridiplantae</taxon>
        <taxon>Streptophyta</taxon>
        <taxon>Embryophyta</taxon>
        <taxon>Tracheophyta</taxon>
        <taxon>Spermatophyta</taxon>
        <taxon>Magnoliopsida</taxon>
        <taxon>eudicotyledons</taxon>
        <taxon>Gunneridae</taxon>
        <taxon>Pentapetalae</taxon>
        <taxon>rosids</taxon>
        <taxon>fabids</taxon>
        <taxon>Fabales</taxon>
        <taxon>Fabaceae</taxon>
        <taxon>Papilionoideae</taxon>
        <taxon>50 kb inversion clade</taxon>
        <taxon>genistoids sensu lato</taxon>
        <taxon>core genistoids</taxon>
        <taxon>Crotalarieae</taxon>
        <taxon>Crotalaria</taxon>
    </lineage>
</organism>
<dbReference type="InterPro" id="IPR006096">
    <property type="entry name" value="Glu/Leu/Phe/Val/Trp_DH_C"/>
</dbReference>
<keyword evidence="1" id="KW-0560">Oxidoreductase</keyword>
<proteinExistence type="predicted"/>
<dbReference type="AlphaFoldDB" id="A0AAN9IH72"/>